<dbReference type="EMBL" id="JABTEG010000003">
    <property type="protein sequence ID" value="KAG4305635.1"/>
    <property type="molecule type" value="Genomic_DNA"/>
</dbReference>
<sequence length="958" mass="108560">MPDIRSWILGGGNSKKSDSKMTKNQTEKEQHDDKKTRKRIVLSDNEEVSTKNKKKITKKKEIQSTEDSGLTPMDAFQFFSDKNKISMSSPSAKKIASKEDISHENYIDDDFSFSQFDLLEFEELDKICESEMNKAYKVPSPKNTKKDVHDTCSKLEKNQTPKKLEKMDIDTHLYVETNISSSPENKRPKHIAKQSISTKTKETPEKKLNHVNLAVNKEKKKNVENTMDAAQKVLDECPLVSFSDTEVSETKEIRDYNQRASAPLKSNVSKEIPIGRENCLSGLTFVFTGVLESIDREEGHNLVKKYGGKVTSAPSSRTSFVVLGADAGPKKIEVIKKNKLRTINEDGLFYLIKNMPASGKNVKLTQAEQKKEERFQETCEITKTATEKTREVPSSQLYQLWTTKYAPRTLKEICGNKGLVEKLQRWLHNWDKNRISNFKNPGPDGSGFYRAVLISGPPGIGKTTSAHLVANLEGYDVLEFNASDTRSKKLLEESLSKVYNNNSLNKFFSTQEKTIENKKSKLIIIMDEVDGVSSGDQGGIGELNSFIKKTQIPIICICNDRASKKLLPLDKTTFDLKFRKPDTNSLRSRIMSIAYRENLKLEPQAIDQLAESTHGDIRQIINILSSWKLNQNSMGIDDGKNAAKAAEKHIIMKPWDIVGKFLSKGIFKDTSNVTLSDKIELYFNDHELSHLMLQENYLKTRPDLLNSISGLKQKNYEHLKLIENASEAISQSDLINSMIHGPQQHWNLMPMHAVFSCVIPASYVSGIGTCQYSFTSVLGNISKTNKLIKYLQDIQIHMSLKTIANCSEIRQFYVPLLFDLLLRKLETKGQDAIPDIIKLMNEYFLSKEHSEYILELSIGPNNGSLLKIPTQTKISFTKQYNKTNHPIAFYNSTTSNKSNIKHNIPDLEDVLETNNPEEHDEVDSENEDISKDKLIIGNEKRNKKPSKTVARKGKKYPS</sequence>
<keyword evidence="2" id="KW-1185">Reference proteome</keyword>
<protein>
    <submittedName>
        <fullName evidence="1">Uncharacterized protein</fullName>
    </submittedName>
</protein>
<organism evidence="1 2">
    <name type="scientific">Pneumocystis oryctolagi</name>
    <dbReference type="NCBI Taxonomy" id="42067"/>
    <lineage>
        <taxon>Eukaryota</taxon>
        <taxon>Fungi</taxon>
        <taxon>Dikarya</taxon>
        <taxon>Ascomycota</taxon>
        <taxon>Taphrinomycotina</taxon>
        <taxon>Pneumocystomycetes</taxon>
        <taxon>Pneumocystaceae</taxon>
        <taxon>Pneumocystis</taxon>
    </lineage>
</organism>
<comment type="caution">
    <text evidence="1">The sequence shown here is derived from an EMBL/GenBank/DDBJ whole genome shotgun (WGS) entry which is preliminary data.</text>
</comment>
<evidence type="ECO:0000313" key="1">
    <source>
        <dbReference type="EMBL" id="KAG4305635.1"/>
    </source>
</evidence>
<gene>
    <name evidence="1" type="ORF">PORY_001191</name>
</gene>
<reference evidence="1 2" key="1">
    <citation type="journal article" date="2021" name="Commun. Biol.">
        <title>Genomic insights into the host specific adaptation of the Pneumocystis genus.</title>
        <authorList>
            <person name="Cisse O.H."/>
            <person name="Ma L."/>
            <person name="Dekker J.P."/>
            <person name="Khil P.P."/>
            <person name="Youn J.-H."/>
            <person name="Brenchley J.M."/>
            <person name="Blair R."/>
            <person name="Pahar B."/>
            <person name="Chabe M."/>
            <person name="Van Rompay K.K.A."/>
            <person name="Keesler R."/>
            <person name="Sukura A."/>
            <person name="Hirsch V."/>
            <person name="Kutty G."/>
            <person name="Liu Y."/>
            <person name="Peng L."/>
            <person name="Chen J."/>
            <person name="Song J."/>
            <person name="Weissenbacher-Lang C."/>
            <person name="Xu J."/>
            <person name="Upham N.S."/>
            <person name="Stajich J.E."/>
            <person name="Cuomo C.A."/>
            <person name="Cushion M.T."/>
            <person name="Kovacs J.A."/>
        </authorList>
    </citation>
    <scope>NUCLEOTIDE SEQUENCE [LARGE SCALE GENOMIC DNA]</scope>
    <source>
        <strain evidence="1 2">RABM</strain>
    </source>
</reference>
<proteinExistence type="predicted"/>
<name>A0ACB7CEZ4_9ASCO</name>
<dbReference type="Proteomes" id="UP000768646">
    <property type="component" value="Unassembled WGS sequence"/>
</dbReference>
<evidence type="ECO:0000313" key="2">
    <source>
        <dbReference type="Proteomes" id="UP000768646"/>
    </source>
</evidence>
<accession>A0ACB7CEZ4</accession>